<comment type="caution">
    <text evidence="4">The sequence shown here is derived from an EMBL/GenBank/DDBJ whole genome shotgun (WGS) entry which is preliminary data.</text>
</comment>
<evidence type="ECO:0000256" key="3">
    <source>
        <dbReference type="SAM" id="SignalP"/>
    </source>
</evidence>
<dbReference type="Pfam" id="PF13620">
    <property type="entry name" value="CarboxypepD_reg"/>
    <property type="match status" value="1"/>
</dbReference>
<dbReference type="EMBL" id="QGGR01000022">
    <property type="protein sequence ID" value="PWK39505.1"/>
    <property type="molecule type" value="Genomic_DNA"/>
</dbReference>
<reference evidence="4 5" key="1">
    <citation type="submission" date="2018-05" db="EMBL/GenBank/DDBJ databases">
        <title>Genomic Encyclopedia of Archaeal and Bacterial Type Strains, Phase II (KMG-II): from individual species to whole genera.</title>
        <authorList>
            <person name="Goeker M."/>
        </authorList>
    </citation>
    <scope>NUCLEOTIDE SEQUENCE [LARGE SCALE GENOMIC DNA]</scope>
    <source>
        <strain evidence="4 5">DSM 45184</strain>
    </source>
</reference>
<keyword evidence="4" id="KW-0121">Carboxypeptidase</keyword>
<keyword evidence="4" id="KW-0645">Protease</keyword>
<keyword evidence="2" id="KW-0472">Membrane</keyword>
<keyword evidence="2" id="KW-1133">Transmembrane helix</keyword>
<proteinExistence type="predicted"/>
<keyword evidence="4" id="KW-0378">Hydrolase</keyword>
<keyword evidence="3" id="KW-0732">Signal</keyword>
<evidence type="ECO:0000313" key="5">
    <source>
        <dbReference type="Proteomes" id="UP000245697"/>
    </source>
</evidence>
<organism evidence="4 5">
    <name type="scientific">Actinoplanes xinjiangensis</name>
    <dbReference type="NCBI Taxonomy" id="512350"/>
    <lineage>
        <taxon>Bacteria</taxon>
        <taxon>Bacillati</taxon>
        <taxon>Actinomycetota</taxon>
        <taxon>Actinomycetes</taxon>
        <taxon>Micromonosporales</taxon>
        <taxon>Micromonosporaceae</taxon>
        <taxon>Actinoplanes</taxon>
    </lineage>
</organism>
<protein>
    <submittedName>
        <fullName evidence="4">Carboxypeptidase family protein</fullName>
    </submittedName>
</protein>
<accession>A0A316F6X1</accession>
<evidence type="ECO:0000256" key="2">
    <source>
        <dbReference type="SAM" id="Phobius"/>
    </source>
</evidence>
<keyword evidence="5" id="KW-1185">Reference proteome</keyword>
<dbReference type="GO" id="GO:0004180">
    <property type="term" value="F:carboxypeptidase activity"/>
    <property type="evidence" value="ECO:0007669"/>
    <property type="project" value="UniProtKB-KW"/>
</dbReference>
<feature type="signal peptide" evidence="3">
    <location>
        <begin position="1"/>
        <end position="30"/>
    </location>
</feature>
<keyword evidence="2" id="KW-0812">Transmembrane</keyword>
<evidence type="ECO:0000313" key="4">
    <source>
        <dbReference type="EMBL" id="PWK39505.1"/>
    </source>
</evidence>
<evidence type="ECO:0000256" key="1">
    <source>
        <dbReference type="SAM" id="MobiDB-lite"/>
    </source>
</evidence>
<dbReference type="Gene3D" id="2.60.40.1120">
    <property type="entry name" value="Carboxypeptidase-like, regulatory domain"/>
    <property type="match status" value="1"/>
</dbReference>
<feature type="transmembrane region" description="Helical" evidence="2">
    <location>
        <begin position="286"/>
        <end position="308"/>
    </location>
</feature>
<dbReference type="RefSeq" id="WP_239170461.1">
    <property type="nucleotide sequence ID" value="NZ_BONA01000075.1"/>
</dbReference>
<feature type="region of interest" description="Disordered" evidence="1">
    <location>
        <begin position="238"/>
        <end position="275"/>
    </location>
</feature>
<gene>
    <name evidence="4" type="ORF">BC793_12277</name>
</gene>
<dbReference type="Proteomes" id="UP000245697">
    <property type="component" value="Unassembled WGS sequence"/>
</dbReference>
<sequence>MRLRARWAAAVAVIGLTGATLLVSPAPVAAAPAPIGILSVSAENVRPGDKVRVRFRVTNTGRAAETAIVVVGGGLRCATGCRAEPSLGPGRSRDFEATVVAPEAGQGETTGLNISVAVRLGGQNSFDYKMVYVHGPGTEVPGAEEPSSVDRVSGRVRGADGEAISGASVTVRDSAGHEYRTTSDRNGRFVVRSTAGKPIAEGSITVVVAGDGYRTGRKTVRGVAGDTASVQLKLAAAVTPSATSPSPRAEASPLAAADETPGSPTIAAAPADPGLRTVSDEGNGTLLFTGLGGLLVAVGVGALLLMVLRRRKASAEPVPAAATQLMPPVGTGLADPPTVVLPAPRLSGRYGTPPQGGTR</sequence>
<feature type="region of interest" description="Disordered" evidence="1">
    <location>
        <begin position="326"/>
        <end position="359"/>
    </location>
</feature>
<feature type="compositionally biased region" description="Low complexity" evidence="1">
    <location>
        <begin position="238"/>
        <end position="253"/>
    </location>
</feature>
<dbReference type="InterPro" id="IPR008969">
    <property type="entry name" value="CarboxyPept-like_regulatory"/>
</dbReference>
<feature type="chain" id="PRO_5016458454" evidence="3">
    <location>
        <begin position="31"/>
        <end position="359"/>
    </location>
</feature>
<name>A0A316F6X1_9ACTN</name>
<dbReference type="SUPFAM" id="SSF49464">
    <property type="entry name" value="Carboxypeptidase regulatory domain-like"/>
    <property type="match status" value="1"/>
</dbReference>
<dbReference type="AlphaFoldDB" id="A0A316F6X1"/>